<sequence>MRDNNSKRAAPAVTAKSLETTYVHLRNNQSAADIEVTPTFWQELGAGKRPELDEGRTLMQFDFTEDWATWERHPAGDEVVVLLSGKADLILEVDGREQRVTLQKPGEFVSVPKGVWHTARTSTPCSMLFVTPGAGTENRPR</sequence>
<comment type="caution">
    <text evidence="2">The sequence shown here is derived from an EMBL/GenBank/DDBJ whole genome shotgun (WGS) entry which is preliminary data.</text>
</comment>
<evidence type="ECO:0000313" key="2">
    <source>
        <dbReference type="EMBL" id="NMO21235.1"/>
    </source>
</evidence>
<evidence type="ECO:0000313" key="3">
    <source>
        <dbReference type="Proteomes" id="UP000518300"/>
    </source>
</evidence>
<dbReference type="SUPFAM" id="SSF51182">
    <property type="entry name" value="RmlC-like cupins"/>
    <property type="match status" value="1"/>
</dbReference>
<gene>
    <name evidence="2" type="ORF">HG543_41255</name>
</gene>
<dbReference type="InterPro" id="IPR013096">
    <property type="entry name" value="Cupin_2"/>
</dbReference>
<dbReference type="Gene3D" id="2.60.120.10">
    <property type="entry name" value="Jelly Rolls"/>
    <property type="match status" value="1"/>
</dbReference>
<accession>A0A848LTG4</accession>
<feature type="domain" description="Cupin type-2" evidence="1">
    <location>
        <begin position="68"/>
        <end position="130"/>
    </location>
</feature>
<dbReference type="InterPro" id="IPR011051">
    <property type="entry name" value="RmlC_Cupin_sf"/>
</dbReference>
<dbReference type="RefSeq" id="WP_169350427.1">
    <property type="nucleotide sequence ID" value="NZ_JABBJJ010000306.1"/>
</dbReference>
<dbReference type="InterPro" id="IPR014710">
    <property type="entry name" value="RmlC-like_jellyroll"/>
</dbReference>
<keyword evidence="3" id="KW-1185">Reference proteome</keyword>
<dbReference type="EMBL" id="JABBJJ010000306">
    <property type="protein sequence ID" value="NMO21235.1"/>
    <property type="molecule type" value="Genomic_DNA"/>
</dbReference>
<dbReference type="AlphaFoldDB" id="A0A848LTG4"/>
<proteinExistence type="predicted"/>
<name>A0A848LTG4_9BACT</name>
<reference evidence="2 3" key="1">
    <citation type="submission" date="2020-04" db="EMBL/GenBank/DDBJ databases">
        <title>Draft genome of Pyxidicoccus fallax type strain.</title>
        <authorList>
            <person name="Whitworth D.E."/>
        </authorList>
    </citation>
    <scope>NUCLEOTIDE SEQUENCE [LARGE SCALE GENOMIC DNA]</scope>
    <source>
        <strain evidence="2 3">DSM 14698</strain>
    </source>
</reference>
<protein>
    <submittedName>
        <fullName evidence="2">Cupin domain-containing protein</fullName>
    </submittedName>
</protein>
<dbReference type="Proteomes" id="UP000518300">
    <property type="component" value="Unassembled WGS sequence"/>
</dbReference>
<dbReference type="Pfam" id="PF07883">
    <property type="entry name" value="Cupin_2"/>
    <property type="match status" value="1"/>
</dbReference>
<evidence type="ECO:0000259" key="1">
    <source>
        <dbReference type="Pfam" id="PF07883"/>
    </source>
</evidence>
<organism evidence="2 3">
    <name type="scientific">Pyxidicoccus fallax</name>
    <dbReference type="NCBI Taxonomy" id="394095"/>
    <lineage>
        <taxon>Bacteria</taxon>
        <taxon>Pseudomonadati</taxon>
        <taxon>Myxococcota</taxon>
        <taxon>Myxococcia</taxon>
        <taxon>Myxococcales</taxon>
        <taxon>Cystobacterineae</taxon>
        <taxon>Myxococcaceae</taxon>
        <taxon>Pyxidicoccus</taxon>
    </lineage>
</organism>